<dbReference type="InParanoid" id="D1C610"/>
<dbReference type="Gene3D" id="1.20.1720.10">
    <property type="entry name" value="Multidrug resistance protein D"/>
    <property type="match status" value="1"/>
</dbReference>
<dbReference type="Proteomes" id="UP000002027">
    <property type="component" value="Chromosome 1"/>
</dbReference>
<feature type="transmembrane region" description="Helical" evidence="8">
    <location>
        <begin position="379"/>
        <end position="402"/>
    </location>
</feature>
<organism evidence="10 11">
    <name type="scientific">Sphaerobacter thermophilus (strain ATCC 49802 / DSM 20745 / KCCM 41009 / NCIMB 13125 / S 6022)</name>
    <dbReference type="NCBI Taxonomy" id="479434"/>
    <lineage>
        <taxon>Bacteria</taxon>
        <taxon>Pseudomonadati</taxon>
        <taxon>Thermomicrobiota</taxon>
        <taxon>Thermomicrobia</taxon>
        <taxon>Sphaerobacterales</taxon>
        <taxon>Sphaerobacterineae</taxon>
        <taxon>Sphaerobacteraceae</taxon>
        <taxon>Sphaerobacter</taxon>
    </lineage>
</organism>
<evidence type="ECO:0000313" key="10">
    <source>
        <dbReference type="EMBL" id="ACZ39562.1"/>
    </source>
</evidence>
<feature type="compositionally biased region" description="Low complexity" evidence="7">
    <location>
        <begin position="539"/>
        <end position="548"/>
    </location>
</feature>
<proteinExistence type="predicted"/>
<keyword evidence="2" id="KW-0813">Transport</keyword>
<feature type="region of interest" description="Disordered" evidence="7">
    <location>
        <begin position="539"/>
        <end position="561"/>
    </location>
</feature>
<dbReference type="NCBIfam" id="TIGR00711">
    <property type="entry name" value="efflux_EmrB"/>
    <property type="match status" value="1"/>
</dbReference>
<dbReference type="OrthoDB" id="146256at2"/>
<keyword evidence="4 8" id="KW-0812">Transmembrane</keyword>
<feature type="transmembrane region" description="Helical" evidence="8">
    <location>
        <begin position="414"/>
        <end position="433"/>
    </location>
</feature>
<dbReference type="eggNOG" id="COG0477">
    <property type="taxonomic scope" value="Bacteria"/>
</dbReference>
<feature type="transmembrane region" description="Helical" evidence="8">
    <location>
        <begin position="284"/>
        <end position="307"/>
    </location>
</feature>
<dbReference type="RefSeq" id="WP_012872608.1">
    <property type="nucleotide sequence ID" value="NC_013523.1"/>
</dbReference>
<feature type="transmembrane region" description="Helical" evidence="8">
    <location>
        <begin position="63"/>
        <end position="82"/>
    </location>
</feature>
<dbReference type="FunCoup" id="D1C610">
    <property type="interactions" value="290"/>
</dbReference>
<keyword evidence="5 8" id="KW-1133">Transmembrane helix</keyword>
<dbReference type="PANTHER" id="PTHR23501:SF197">
    <property type="entry name" value="COMD"/>
    <property type="match status" value="1"/>
</dbReference>
<feature type="transmembrane region" description="Helical" evidence="8">
    <location>
        <begin position="152"/>
        <end position="174"/>
    </location>
</feature>
<gene>
    <name evidence="10" type="ordered locus">Sthe_2136</name>
</gene>
<protein>
    <submittedName>
        <fullName evidence="10">Drug resistance transporter, EmrB/QacA subfamily</fullName>
    </submittedName>
</protein>
<feature type="transmembrane region" description="Helical" evidence="8">
    <location>
        <begin position="94"/>
        <end position="113"/>
    </location>
</feature>
<dbReference type="PRINTS" id="PR01036">
    <property type="entry name" value="TCRTETB"/>
</dbReference>
<dbReference type="InterPro" id="IPR004638">
    <property type="entry name" value="EmrB-like"/>
</dbReference>
<reference evidence="10 11" key="2">
    <citation type="journal article" date="2010" name="Stand. Genomic Sci.">
        <title>Complete genome sequence of Desulfohalobium retbaense type strain (HR(100)).</title>
        <authorList>
            <person name="Spring S."/>
            <person name="Nolan M."/>
            <person name="Lapidus A."/>
            <person name="Glavina Del Rio T."/>
            <person name="Copeland A."/>
            <person name="Tice H."/>
            <person name="Cheng J.F."/>
            <person name="Lucas S."/>
            <person name="Land M."/>
            <person name="Chen F."/>
            <person name="Bruce D."/>
            <person name="Goodwin L."/>
            <person name="Pitluck S."/>
            <person name="Ivanova N."/>
            <person name="Mavromatis K."/>
            <person name="Mikhailova N."/>
            <person name="Pati A."/>
            <person name="Chen A."/>
            <person name="Palaniappan K."/>
            <person name="Hauser L."/>
            <person name="Chang Y.J."/>
            <person name="Jeffries C.D."/>
            <person name="Munk C."/>
            <person name="Kiss H."/>
            <person name="Chain P."/>
            <person name="Han C."/>
            <person name="Brettin T."/>
            <person name="Detter J.C."/>
            <person name="Schuler E."/>
            <person name="Goker M."/>
            <person name="Rohde M."/>
            <person name="Bristow J."/>
            <person name="Eisen J.A."/>
            <person name="Markowitz V."/>
            <person name="Hugenholtz P."/>
            <person name="Kyrpides N.C."/>
            <person name="Klenk H.P."/>
        </authorList>
    </citation>
    <scope>NUCLEOTIDE SEQUENCE [LARGE SCALE GENOMIC DNA]</scope>
    <source>
        <strain evidence="11">ATCC 49802 / DSM 20745 / S 6022</strain>
    </source>
</reference>
<keyword evidence="11" id="KW-1185">Reference proteome</keyword>
<feature type="transmembrane region" description="Helical" evidence="8">
    <location>
        <begin position="348"/>
        <end position="367"/>
    </location>
</feature>
<evidence type="ECO:0000256" key="1">
    <source>
        <dbReference type="ARBA" id="ARBA00004651"/>
    </source>
</evidence>
<evidence type="ECO:0000256" key="2">
    <source>
        <dbReference type="ARBA" id="ARBA00022448"/>
    </source>
</evidence>
<evidence type="ECO:0000256" key="4">
    <source>
        <dbReference type="ARBA" id="ARBA00022692"/>
    </source>
</evidence>
<dbReference type="InterPro" id="IPR011701">
    <property type="entry name" value="MFS"/>
</dbReference>
<sequence>MIETSHRAAGTETTQSVDESVDKRRLVFIVIGVLLGMLLGAVDQTVVGTAMPQIIADLHGLQHYAWVFTAYMLASTVSVPIYGKLSDIYGRRGFFLLGMILFLAGSALSGMSQTMTQLILFRGLQGLGAGAMLPIAIAIIGDVFPPSERGKWQGLMGAVFGLASIIGPTLGGWITDNWGWPWVFYVNMPIGAVALLTAGLAIPATTRRRQHRIDYVGATLLVLGTVPLLLAFTWGGETYPWGSVQIIGMLAFATVALVAAFIWESRVEEPIISPGLFKNSVFTVSVLASFLASAGMFGAVMYLPLFIQGVVGNSATNSGVVLTPMMLGFIASSIVGGQLLSRTGKYKVLSIVSFAVGAVGAFLLSQMDTSVSNGVVVRNMVIIGLGIGVSMSLFTIITQNAFPIQKLGEVTASLQFFRSIGGTIGVAVLGTVMTNRYNAVFASNIPAQVREQLTPEQLAALQNPQGLMAPETAGMIQQMFAQFGAQGQEIFAQVMLAIRESLATAITDLFVVTTIALVLATVSCFFLKEIPLRKTNRVEASAEAAQPEEVAEPPAPVGADD</sequence>
<evidence type="ECO:0000256" key="8">
    <source>
        <dbReference type="SAM" id="Phobius"/>
    </source>
</evidence>
<feature type="transmembrane region" description="Helical" evidence="8">
    <location>
        <begin position="26"/>
        <end position="51"/>
    </location>
</feature>
<keyword evidence="6 8" id="KW-0472">Membrane</keyword>
<evidence type="ECO:0000256" key="7">
    <source>
        <dbReference type="SAM" id="MobiDB-lite"/>
    </source>
</evidence>
<comment type="subcellular location">
    <subcellularLocation>
        <location evidence="1">Cell membrane</location>
        <topology evidence="1">Multi-pass membrane protein</topology>
    </subcellularLocation>
</comment>
<dbReference type="Gene3D" id="1.20.1250.20">
    <property type="entry name" value="MFS general substrate transporter like domains"/>
    <property type="match status" value="1"/>
</dbReference>
<dbReference type="CDD" id="cd17502">
    <property type="entry name" value="MFS_Azr1_MDR_like"/>
    <property type="match status" value="1"/>
</dbReference>
<feature type="domain" description="Major facilitator superfamily (MFS) profile" evidence="9">
    <location>
        <begin position="29"/>
        <end position="531"/>
    </location>
</feature>
<feature type="transmembrane region" description="Helical" evidence="8">
    <location>
        <begin position="215"/>
        <end position="235"/>
    </location>
</feature>
<evidence type="ECO:0000256" key="6">
    <source>
        <dbReference type="ARBA" id="ARBA00023136"/>
    </source>
</evidence>
<dbReference type="InterPro" id="IPR020846">
    <property type="entry name" value="MFS_dom"/>
</dbReference>
<dbReference type="PANTHER" id="PTHR23501">
    <property type="entry name" value="MAJOR FACILITATOR SUPERFAMILY"/>
    <property type="match status" value="1"/>
</dbReference>
<dbReference type="InterPro" id="IPR036259">
    <property type="entry name" value="MFS_trans_sf"/>
</dbReference>
<feature type="transmembrane region" description="Helical" evidence="8">
    <location>
        <begin position="180"/>
        <end position="203"/>
    </location>
</feature>
<feature type="transmembrane region" description="Helical" evidence="8">
    <location>
        <begin position="319"/>
        <end position="341"/>
    </location>
</feature>
<keyword evidence="3" id="KW-1003">Cell membrane</keyword>
<dbReference type="EMBL" id="CP001823">
    <property type="protein sequence ID" value="ACZ39562.1"/>
    <property type="molecule type" value="Genomic_DNA"/>
</dbReference>
<dbReference type="KEGG" id="sti:Sthe_2136"/>
<feature type="transmembrane region" description="Helical" evidence="8">
    <location>
        <begin position="119"/>
        <end position="140"/>
    </location>
</feature>
<dbReference type="STRING" id="479434.Sthe_2136"/>
<dbReference type="Pfam" id="PF07690">
    <property type="entry name" value="MFS_1"/>
    <property type="match status" value="1"/>
</dbReference>
<evidence type="ECO:0000259" key="9">
    <source>
        <dbReference type="PROSITE" id="PS50850"/>
    </source>
</evidence>
<evidence type="ECO:0000256" key="3">
    <source>
        <dbReference type="ARBA" id="ARBA00022475"/>
    </source>
</evidence>
<dbReference type="PROSITE" id="PS50850">
    <property type="entry name" value="MFS"/>
    <property type="match status" value="1"/>
</dbReference>
<dbReference type="SUPFAM" id="SSF103473">
    <property type="entry name" value="MFS general substrate transporter"/>
    <property type="match status" value="1"/>
</dbReference>
<feature type="transmembrane region" description="Helical" evidence="8">
    <location>
        <begin position="509"/>
        <end position="527"/>
    </location>
</feature>
<name>D1C610_SPHTD</name>
<dbReference type="AlphaFoldDB" id="D1C610"/>
<evidence type="ECO:0000313" key="11">
    <source>
        <dbReference type="Proteomes" id="UP000002027"/>
    </source>
</evidence>
<evidence type="ECO:0000256" key="5">
    <source>
        <dbReference type="ARBA" id="ARBA00022989"/>
    </source>
</evidence>
<dbReference type="GO" id="GO:0022857">
    <property type="term" value="F:transmembrane transporter activity"/>
    <property type="evidence" value="ECO:0007669"/>
    <property type="project" value="InterPro"/>
</dbReference>
<feature type="transmembrane region" description="Helical" evidence="8">
    <location>
        <begin position="241"/>
        <end position="263"/>
    </location>
</feature>
<reference evidence="11" key="1">
    <citation type="submission" date="2009-11" db="EMBL/GenBank/DDBJ databases">
        <title>The complete chromosome 1 of Sphaerobacter thermophilus DSM 20745.</title>
        <authorList>
            <person name="Lucas S."/>
            <person name="Copeland A."/>
            <person name="Lapidus A."/>
            <person name="Glavina del Rio T."/>
            <person name="Dalin E."/>
            <person name="Tice H."/>
            <person name="Bruce D."/>
            <person name="Goodwin L."/>
            <person name="Pitluck S."/>
            <person name="Kyrpides N."/>
            <person name="Mavromatis K."/>
            <person name="Ivanova N."/>
            <person name="Mikhailova N."/>
            <person name="LaButti K.M."/>
            <person name="Clum A."/>
            <person name="Sun H.I."/>
            <person name="Brettin T."/>
            <person name="Detter J.C."/>
            <person name="Han C."/>
            <person name="Larimer F."/>
            <person name="Land M."/>
            <person name="Hauser L."/>
            <person name="Markowitz V."/>
            <person name="Cheng J.F."/>
            <person name="Hugenholtz P."/>
            <person name="Woyke T."/>
            <person name="Wu D."/>
            <person name="Steenblock K."/>
            <person name="Schneider S."/>
            <person name="Pukall R."/>
            <person name="Goeker M."/>
            <person name="Klenk H.P."/>
            <person name="Eisen J.A."/>
        </authorList>
    </citation>
    <scope>NUCLEOTIDE SEQUENCE [LARGE SCALE GENOMIC DNA]</scope>
    <source>
        <strain evidence="11">ATCC 49802 / DSM 20745 / S 6022</strain>
    </source>
</reference>
<dbReference type="HOGENOM" id="CLU_000960_2_5_0"/>
<dbReference type="GO" id="GO:0005886">
    <property type="term" value="C:plasma membrane"/>
    <property type="evidence" value="ECO:0007669"/>
    <property type="project" value="UniProtKB-SubCell"/>
</dbReference>
<dbReference type="FunFam" id="1.20.1720.10:FF:000004">
    <property type="entry name" value="EmrB/QacA family drug resistance transporter"/>
    <property type="match status" value="1"/>
</dbReference>
<accession>D1C610</accession>